<sequence>MTGAADSRLLELHYLLLRVAGWMPDAAVAAARSHLAGRRLAEAADAVLTSTATPRMSLRETDLDLLSTLVPDDRVAAWRTAAAPGAATAPPEPEFAPERSDPTGVTPLVLDLTGAGERMDEPDSAAVDAARGVADGVALWRAWRRDSPDQDQQVPIYLLLVGGDPNGLPAACAQVQDAVARSGVAHPQVEAFHNRTVLPRYQQLARGRSALLWAAADAQPVSTARVFDAYHPTTGGQFSADRPTITDGDEMRRVLDYLDGGAVLLATEARESDPFDEGAGPVVPLSFRTDGRWIWTDAVAYFLRTYALSPDDELLAHIRARDYLVPESDPVAEHRALSSLLS</sequence>
<dbReference type="RefSeq" id="WP_306270927.1">
    <property type="nucleotide sequence ID" value="NZ_CP130472.1"/>
</dbReference>
<dbReference type="KEGG" id="mprn:Q3V37_18790"/>
<evidence type="ECO:0000256" key="1">
    <source>
        <dbReference type="SAM" id="MobiDB-lite"/>
    </source>
</evidence>
<gene>
    <name evidence="2" type="ORF">Q3V37_18790</name>
</gene>
<name>A0AAJ6HRU1_9ACTN</name>
<evidence type="ECO:0000313" key="3">
    <source>
        <dbReference type="Proteomes" id="UP001235874"/>
    </source>
</evidence>
<feature type="region of interest" description="Disordered" evidence="1">
    <location>
        <begin position="82"/>
        <end position="105"/>
    </location>
</feature>
<protein>
    <submittedName>
        <fullName evidence="2">Uncharacterized protein</fullName>
    </submittedName>
</protein>
<accession>A0AAJ6HRU1</accession>
<proteinExistence type="predicted"/>
<keyword evidence="3" id="KW-1185">Reference proteome</keyword>
<dbReference type="EMBL" id="CP130472">
    <property type="protein sequence ID" value="WLS43450.1"/>
    <property type="molecule type" value="Genomic_DNA"/>
</dbReference>
<dbReference type="Proteomes" id="UP001235874">
    <property type="component" value="Chromosome"/>
</dbReference>
<evidence type="ECO:0000313" key="2">
    <source>
        <dbReference type="EMBL" id="WLS43450.1"/>
    </source>
</evidence>
<reference evidence="2 3" key="1">
    <citation type="submission" date="2023-07" db="EMBL/GenBank/DDBJ databases">
        <title>Micromonospora profundi TRM 95458 converts glycerol to a new osmotic compound.</title>
        <authorList>
            <person name="Lu D."/>
        </authorList>
    </citation>
    <scope>NUCLEOTIDE SEQUENCE [LARGE SCALE GENOMIC DNA]</scope>
    <source>
        <strain evidence="2 3">TRM95458</strain>
    </source>
</reference>
<organism evidence="2 3">
    <name type="scientific">Micromonospora profundi</name>
    <dbReference type="NCBI Taxonomy" id="1420889"/>
    <lineage>
        <taxon>Bacteria</taxon>
        <taxon>Bacillati</taxon>
        <taxon>Actinomycetota</taxon>
        <taxon>Actinomycetes</taxon>
        <taxon>Micromonosporales</taxon>
        <taxon>Micromonosporaceae</taxon>
        <taxon>Micromonospora</taxon>
    </lineage>
</organism>
<dbReference type="AlphaFoldDB" id="A0AAJ6HRU1"/>